<evidence type="ECO:0000256" key="2">
    <source>
        <dbReference type="ARBA" id="ARBA00022722"/>
    </source>
</evidence>
<protein>
    <recommendedName>
        <fullName evidence="13">DNA 3'-5' helicase</fullName>
        <ecNumber evidence="13">5.6.2.4</ecNumber>
    </recommendedName>
</protein>
<evidence type="ECO:0000259" key="16">
    <source>
        <dbReference type="PROSITE" id="PS51198"/>
    </source>
</evidence>
<dbReference type="GO" id="GO:0005524">
    <property type="term" value="F:ATP binding"/>
    <property type="evidence" value="ECO:0007669"/>
    <property type="project" value="UniProtKB-UniRule"/>
</dbReference>
<keyword evidence="2" id="KW-0540">Nuclease</keyword>
<dbReference type="Gene3D" id="3.90.320.10">
    <property type="match status" value="1"/>
</dbReference>
<keyword evidence="7" id="KW-0269">Exonuclease</keyword>
<evidence type="ECO:0000256" key="7">
    <source>
        <dbReference type="ARBA" id="ARBA00022839"/>
    </source>
</evidence>
<dbReference type="InterPro" id="IPR038726">
    <property type="entry name" value="PDDEXK_AddAB-type"/>
</dbReference>
<keyword evidence="3 15" id="KW-0547">Nucleotide-binding</keyword>
<evidence type="ECO:0000256" key="8">
    <source>
        <dbReference type="ARBA" id="ARBA00022840"/>
    </source>
</evidence>
<evidence type="ECO:0000256" key="10">
    <source>
        <dbReference type="ARBA" id="ARBA00023204"/>
    </source>
</evidence>
<dbReference type="AlphaFoldDB" id="A0A0F9ZJ81"/>
<dbReference type="SUPFAM" id="SSF52540">
    <property type="entry name" value="P-loop containing nucleoside triphosphate hydrolases"/>
    <property type="match status" value="1"/>
</dbReference>
<dbReference type="InterPro" id="IPR011604">
    <property type="entry name" value="PDDEXK-like_dom_sf"/>
</dbReference>
<comment type="similarity">
    <text evidence="1">Belongs to the helicase family. UvrD subfamily.</text>
</comment>
<keyword evidence="4" id="KW-0227">DNA damage</keyword>
<keyword evidence="10" id="KW-0234">DNA repair</keyword>
<feature type="binding site" evidence="15">
    <location>
        <begin position="27"/>
        <end position="34"/>
    </location>
    <ligand>
        <name>ATP</name>
        <dbReference type="ChEBI" id="CHEBI:30616"/>
    </ligand>
</feature>
<dbReference type="InterPro" id="IPR013986">
    <property type="entry name" value="DExx_box_DNA_helicase_dom_sf"/>
</dbReference>
<evidence type="ECO:0000256" key="12">
    <source>
        <dbReference type="ARBA" id="ARBA00034617"/>
    </source>
</evidence>
<gene>
    <name evidence="18" type="ORF">UR35_C0011G0045</name>
</gene>
<evidence type="ECO:0000256" key="6">
    <source>
        <dbReference type="ARBA" id="ARBA00022806"/>
    </source>
</evidence>
<dbReference type="PROSITE" id="PS51198">
    <property type="entry name" value="UVRD_HELICASE_ATP_BIND"/>
    <property type="match status" value="1"/>
</dbReference>
<evidence type="ECO:0000256" key="13">
    <source>
        <dbReference type="ARBA" id="ARBA00034808"/>
    </source>
</evidence>
<evidence type="ECO:0000256" key="9">
    <source>
        <dbReference type="ARBA" id="ARBA00023125"/>
    </source>
</evidence>
<comment type="catalytic activity">
    <reaction evidence="14">
        <text>ATP + H2O = ADP + phosphate + H(+)</text>
        <dbReference type="Rhea" id="RHEA:13065"/>
        <dbReference type="ChEBI" id="CHEBI:15377"/>
        <dbReference type="ChEBI" id="CHEBI:15378"/>
        <dbReference type="ChEBI" id="CHEBI:30616"/>
        <dbReference type="ChEBI" id="CHEBI:43474"/>
        <dbReference type="ChEBI" id="CHEBI:456216"/>
        <dbReference type="EC" id="5.6.2.4"/>
    </reaction>
</comment>
<dbReference type="InterPro" id="IPR014016">
    <property type="entry name" value="UvrD-like_ATP-bd"/>
</dbReference>
<dbReference type="EC" id="5.6.2.4" evidence="13"/>
<comment type="caution">
    <text evidence="18">The sequence shown here is derived from an EMBL/GenBank/DDBJ whole genome shotgun (WGS) entry which is preliminary data.</text>
</comment>
<dbReference type="InterPro" id="IPR014017">
    <property type="entry name" value="DNA_helicase_UvrD-like_C"/>
</dbReference>
<dbReference type="PATRIC" id="fig|1618566.3.peg.832"/>
<dbReference type="GO" id="GO:0003677">
    <property type="term" value="F:DNA binding"/>
    <property type="evidence" value="ECO:0007669"/>
    <property type="project" value="UniProtKB-KW"/>
</dbReference>
<evidence type="ECO:0000256" key="5">
    <source>
        <dbReference type="ARBA" id="ARBA00022801"/>
    </source>
</evidence>
<dbReference type="GO" id="GO:0004527">
    <property type="term" value="F:exonuclease activity"/>
    <property type="evidence" value="ECO:0007669"/>
    <property type="project" value="UniProtKB-KW"/>
</dbReference>
<dbReference type="Pfam" id="PF12705">
    <property type="entry name" value="PDDEXK_1"/>
    <property type="match status" value="1"/>
</dbReference>
<evidence type="ECO:0000256" key="15">
    <source>
        <dbReference type="PROSITE-ProRule" id="PRU00560"/>
    </source>
</evidence>
<dbReference type="PANTHER" id="PTHR11070:SF2">
    <property type="entry name" value="ATP-DEPENDENT DNA HELICASE SRS2"/>
    <property type="match status" value="1"/>
</dbReference>
<reference evidence="18 19" key="1">
    <citation type="journal article" date="2015" name="Nature">
        <title>rRNA introns, odd ribosomes, and small enigmatic genomes across a large radiation of phyla.</title>
        <authorList>
            <person name="Brown C.T."/>
            <person name="Hug L.A."/>
            <person name="Thomas B.C."/>
            <person name="Sharon I."/>
            <person name="Castelle C.J."/>
            <person name="Singh A."/>
            <person name="Wilkins M.J."/>
            <person name="Williams K.H."/>
            <person name="Banfield J.F."/>
        </authorList>
    </citation>
    <scope>NUCLEOTIDE SEQUENCE [LARGE SCALE GENOMIC DNA]</scope>
</reference>
<dbReference type="PANTHER" id="PTHR11070">
    <property type="entry name" value="UVRD / RECB / PCRA DNA HELICASE FAMILY MEMBER"/>
    <property type="match status" value="1"/>
</dbReference>
<dbReference type="Pfam" id="PF00580">
    <property type="entry name" value="UvrD-helicase"/>
    <property type="match status" value="1"/>
</dbReference>
<comment type="catalytic activity">
    <reaction evidence="12">
        <text>Couples ATP hydrolysis with the unwinding of duplex DNA by translocating in the 3'-5' direction.</text>
        <dbReference type="EC" id="5.6.2.4"/>
    </reaction>
</comment>
<keyword evidence="9" id="KW-0238">DNA-binding</keyword>
<keyword evidence="8 15" id="KW-0067">ATP-binding</keyword>
<accession>A0A0F9ZJ81</accession>
<dbReference type="Gene3D" id="1.10.10.160">
    <property type="match status" value="1"/>
</dbReference>
<dbReference type="GO" id="GO:0000725">
    <property type="term" value="P:recombinational repair"/>
    <property type="evidence" value="ECO:0007669"/>
    <property type="project" value="TreeGrafter"/>
</dbReference>
<dbReference type="Proteomes" id="UP000034778">
    <property type="component" value="Unassembled WGS sequence"/>
</dbReference>
<evidence type="ECO:0000313" key="18">
    <source>
        <dbReference type="EMBL" id="KKP44159.1"/>
    </source>
</evidence>
<keyword evidence="11" id="KW-0413">Isomerase</keyword>
<dbReference type="Pfam" id="PF13361">
    <property type="entry name" value="UvrD_C"/>
    <property type="match status" value="1"/>
</dbReference>
<evidence type="ECO:0000313" key="19">
    <source>
        <dbReference type="Proteomes" id="UP000034778"/>
    </source>
</evidence>
<dbReference type="InterPro" id="IPR027417">
    <property type="entry name" value="P-loop_NTPase"/>
</dbReference>
<dbReference type="STRING" id="1618566.UR35_C0011G0045"/>
<evidence type="ECO:0000256" key="11">
    <source>
        <dbReference type="ARBA" id="ARBA00023235"/>
    </source>
</evidence>
<dbReference type="PROSITE" id="PS51217">
    <property type="entry name" value="UVRD_HELICASE_CTER"/>
    <property type="match status" value="1"/>
</dbReference>
<evidence type="ECO:0000256" key="3">
    <source>
        <dbReference type="ARBA" id="ARBA00022741"/>
    </source>
</evidence>
<dbReference type="Gene3D" id="3.40.50.300">
    <property type="entry name" value="P-loop containing nucleotide triphosphate hydrolases"/>
    <property type="match status" value="2"/>
</dbReference>
<dbReference type="GO" id="GO:0033202">
    <property type="term" value="C:DNA helicase complex"/>
    <property type="evidence" value="ECO:0007669"/>
    <property type="project" value="TreeGrafter"/>
</dbReference>
<dbReference type="GO" id="GO:0005829">
    <property type="term" value="C:cytosol"/>
    <property type="evidence" value="ECO:0007669"/>
    <property type="project" value="TreeGrafter"/>
</dbReference>
<feature type="domain" description="UvrD-like helicase C-terminal" evidence="17">
    <location>
        <begin position="301"/>
        <end position="579"/>
    </location>
</feature>
<feature type="domain" description="UvrD-like helicase ATP-binding" evidence="16">
    <location>
        <begin position="6"/>
        <end position="300"/>
    </location>
</feature>
<dbReference type="EMBL" id="LBOW01000011">
    <property type="protein sequence ID" value="KKP44159.1"/>
    <property type="molecule type" value="Genomic_DNA"/>
</dbReference>
<dbReference type="CDD" id="cd17932">
    <property type="entry name" value="DEXQc_UvrD"/>
    <property type="match status" value="1"/>
</dbReference>
<keyword evidence="5 15" id="KW-0378">Hydrolase</keyword>
<evidence type="ECO:0000256" key="1">
    <source>
        <dbReference type="ARBA" id="ARBA00009922"/>
    </source>
</evidence>
<dbReference type="GO" id="GO:0043138">
    <property type="term" value="F:3'-5' DNA helicase activity"/>
    <property type="evidence" value="ECO:0007669"/>
    <property type="project" value="UniProtKB-EC"/>
</dbReference>
<proteinExistence type="inferred from homology"/>
<keyword evidence="6 15" id="KW-0347">Helicase</keyword>
<evidence type="ECO:0000256" key="14">
    <source>
        <dbReference type="ARBA" id="ARBA00048988"/>
    </source>
</evidence>
<dbReference type="InterPro" id="IPR011335">
    <property type="entry name" value="Restrct_endonuc-II-like"/>
</dbReference>
<evidence type="ECO:0000256" key="4">
    <source>
        <dbReference type="ARBA" id="ARBA00022763"/>
    </source>
</evidence>
<sequence>MKGTPKKLNKEQLQAVKHDKGPLLIIAGAGTGKTTVITERIKYLITKERVLPEEILALTFTEKAAAEMEERVDMAMPLGYGEMWISTFHAFCDRVLRDNAIHIGLPSNFKLMTTAESIDLIKKNLFDFKLDYFRPLGNPNKFIEGMLQHFSRLQDEVVRPEEYLKYAKKYTNEETLEITKIKELASAYKTYDYLKIKEGKFDFGDLITKTLELFNKRPNILKIYEQKFKYILVDEFQDTNYGQNELINLLARKYGNISVVGDDNQSIYKFRGAAISNIIQFKKTYPKVKIITLNQNYRSTQTILDGAYKLIKHNDPDTLEYRLGISKKLKAVNSKQLTDIKFIHTKSGQEEAEKICNLVTQLISKDKYNYSDIAILVRANNHTDAFIREFERQGIPHQFLGPSKLFEKEEIIDLICYLKVLYNPEDSASLYRLLSSSIFNISSLELIKIATKAKRSSSSIFEVIMESDDKKVVKLLKIIDRHFKLINKETAGQILYDYISEVGIYQKILENSEDVKAKNIAKFFEKIKSFEESNKDLSVFALVDYIDLLTEVGESPNVTDGDWQENNTINILTVHSSKGLEFPVVFLVNLVSERFPSRERREQIPIPDDLIKETLPTGDFHLQEERRLFYVGMTRAKERLYFTAADFYGDGKRKKKISTFVLEALEKLPNLQLPINNFQSIFNLQIPKHESPVTNHQSLKIDYLSVSQIETFKTCPMHYKLKYIYKLPTPPSASISFGVSIHNTLKDYFETKKDIFEIYKNNFIAEGYINKKHKLEFYKKGESYLLGFLKNAYDPKIKTVSLEQKFTIPVDKTLKIGGVIDRLDDLGNGRLEIIDYKTGANIPTQKEVDKDMQLSFYCLAISNLYKVKPEDIKLSLYYLDTQEKITTKRTRKALDSVKKEIFEIKKEIEESDFKCNNNFFCQGKCEYSMFCHPTTTQ</sequence>
<dbReference type="InterPro" id="IPR000212">
    <property type="entry name" value="DNA_helicase_UvrD/REP"/>
</dbReference>
<dbReference type="Gene3D" id="1.10.486.10">
    <property type="entry name" value="PCRA, domain 4"/>
    <property type="match status" value="1"/>
</dbReference>
<evidence type="ECO:0000259" key="17">
    <source>
        <dbReference type="PROSITE" id="PS51217"/>
    </source>
</evidence>
<dbReference type="SUPFAM" id="SSF52980">
    <property type="entry name" value="Restriction endonuclease-like"/>
    <property type="match status" value="1"/>
</dbReference>
<name>A0A0F9ZJ81_9BACT</name>
<organism evidence="18 19">
    <name type="scientific">Candidatus Woesebacteria bacterium GW2011_GWB1_33_22</name>
    <dbReference type="NCBI Taxonomy" id="1618566"/>
    <lineage>
        <taxon>Bacteria</taxon>
        <taxon>Candidatus Woeseibacteriota</taxon>
    </lineage>
</organism>